<organism evidence="1">
    <name type="scientific">Rhizobium loti</name>
    <name type="common">Mesorhizobium loti</name>
    <dbReference type="NCBI Taxonomy" id="381"/>
    <lineage>
        <taxon>Bacteria</taxon>
        <taxon>Pseudomonadati</taxon>
        <taxon>Pseudomonadota</taxon>
        <taxon>Alphaproteobacteria</taxon>
        <taxon>Hyphomicrobiales</taxon>
        <taxon>Phyllobacteriaceae</taxon>
        <taxon>Mesorhizobium</taxon>
    </lineage>
</organism>
<reference evidence="1" key="2">
    <citation type="journal article" date="2013" name="Microbes Environ.">
        <title>Commonalities and Differences among Symbiosis Islands of Three Mesorhizobium loti Strains.</title>
        <authorList>
            <person name="Kasai-Maita H."/>
            <person name="Hirakawa H."/>
            <person name="Nakamura Y."/>
            <person name="Kaneko T."/>
            <person name="Miki K."/>
            <person name="Maruya J."/>
            <person name="Okazaki S."/>
            <person name="Tabata S."/>
            <person name="Saeki K."/>
            <person name="Sato S."/>
        </authorList>
    </citation>
    <scope>NUCLEOTIDE SEQUENCE</scope>
    <source>
        <strain evidence="1">NZP2037</strain>
    </source>
</reference>
<reference evidence="1" key="1">
    <citation type="submission" date="2012-10" db="EMBL/GenBank/DDBJ databases">
        <authorList>
            <person name="Maita H."/>
            <person name="Sato S."/>
        </authorList>
    </citation>
    <scope>NUCLEOTIDE SEQUENCE</scope>
    <source>
        <strain evidence="1">NZP2037</strain>
    </source>
</reference>
<protein>
    <submittedName>
        <fullName evidence="1">Truncated transposase</fullName>
    </submittedName>
</protein>
<name>M5AN71_RHILI</name>
<proteinExistence type="predicted"/>
<evidence type="ECO:0000313" key="1">
    <source>
        <dbReference type="EMBL" id="BAN09867.1"/>
    </source>
</evidence>
<dbReference type="EMBL" id="AP012557">
    <property type="protein sequence ID" value="BAN09867.1"/>
    <property type="molecule type" value="Genomic_DNA"/>
</dbReference>
<sequence length="236" mass="25769">MLHMLRIQATQVYHDPLRAGINDVQELSKTHEAIARAKTEIQHRVLTHYLPLYFPEIDRLRGNSRSDWFFAFLHAFPTPASITALTKEEFVTGAWDVVGRKVSKTQILTDIETARSSIGLPLPLEGADQPDAASVATRPEGRTCRTRCEGLARHGMALPAVRGFAVQKKRCSPLNRFAPTSRGDGNAGAPGKRVSIRNGWCLSAKPGSRPTWLRCGAGDRAANPCAALPHTATGAR</sequence>
<dbReference type="AlphaFoldDB" id="M5AN71"/>
<accession>M5AN71</accession>